<dbReference type="InterPro" id="IPR021109">
    <property type="entry name" value="Peptidase_aspartic_dom_sf"/>
</dbReference>
<dbReference type="Pfam" id="PF00026">
    <property type="entry name" value="Asp"/>
    <property type="match status" value="1"/>
</dbReference>
<gene>
    <name evidence="2" type="ORF">TWF106_008502</name>
</gene>
<dbReference type="PROSITE" id="PS51767">
    <property type="entry name" value="PEPTIDASE_A1"/>
    <property type="match status" value="1"/>
</dbReference>
<organism evidence="2 3">
    <name type="scientific">Orbilia oligospora</name>
    <name type="common">Nematode-trapping fungus</name>
    <name type="synonym">Arthrobotrys oligospora</name>
    <dbReference type="NCBI Taxonomy" id="2813651"/>
    <lineage>
        <taxon>Eukaryota</taxon>
        <taxon>Fungi</taxon>
        <taxon>Dikarya</taxon>
        <taxon>Ascomycota</taxon>
        <taxon>Pezizomycotina</taxon>
        <taxon>Orbiliomycetes</taxon>
        <taxon>Orbiliales</taxon>
        <taxon>Orbiliaceae</taxon>
        <taxon>Orbilia</taxon>
    </lineage>
</organism>
<evidence type="ECO:0000259" key="1">
    <source>
        <dbReference type="PROSITE" id="PS51767"/>
    </source>
</evidence>
<protein>
    <recommendedName>
        <fullName evidence="1">Peptidase A1 domain-containing protein</fullName>
    </recommendedName>
</protein>
<evidence type="ECO:0000313" key="3">
    <source>
        <dbReference type="Proteomes" id="UP000472727"/>
    </source>
</evidence>
<dbReference type="EMBL" id="WIWS01000050">
    <property type="protein sequence ID" value="KAF3216327.1"/>
    <property type="molecule type" value="Genomic_DNA"/>
</dbReference>
<name>A0A7C8UH42_ORBOL</name>
<sequence length="166" mass="17749">MREFGLTNCTVPELHVEFCVPCNASIPEQYVLKLSFRKATISIPFQDFVQSVPGNMDLCPIFLFGAPAAHDSSLGGAFFKSPRAAYVVLEPDANRVAIAPAVRDPSAPSNAAIKEISDGVLGDKLSTITGVTEHVPTFSRLPSPSKDFYPTSSNNKTTCISSSALI</sequence>
<dbReference type="SUPFAM" id="SSF50630">
    <property type="entry name" value="Acid proteases"/>
    <property type="match status" value="1"/>
</dbReference>
<accession>A0A7C8UH42</accession>
<feature type="domain" description="Peptidase A1" evidence="1">
    <location>
        <begin position="1"/>
        <end position="99"/>
    </location>
</feature>
<dbReference type="Gene3D" id="2.40.70.10">
    <property type="entry name" value="Acid Proteases"/>
    <property type="match status" value="1"/>
</dbReference>
<dbReference type="AlphaFoldDB" id="A0A7C8UH42"/>
<dbReference type="Proteomes" id="UP000472727">
    <property type="component" value="Unassembled WGS sequence"/>
</dbReference>
<evidence type="ECO:0000313" key="2">
    <source>
        <dbReference type="EMBL" id="KAF3216327.1"/>
    </source>
</evidence>
<dbReference type="InterPro" id="IPR033121">
    <property type="entry name" value="PEPTIDASE_A1"/>
</dbReference>
<comment type="caution">
    <text evidence="2">The sequence shown here is derived from an EMBL/GenBank/DDBJ whole genome shotgun (WGS) entry which is preliminary data.</text>
</comment>
<reference evidence="2 3" key="1">
    <citation type="submission" date="2019-06" db="EMBL/GenBank/DDBJ databases">
        <authorList>
            <person name="Palmer J.M."/>
        </authorList>
    </citation>
    <scope>NUCLEOTIDE SEQUENCE [LARGE SCALE GENOMIC DNA]</scope>
    <source>
        <strain evidence="2 3">TWF106</strain>
    </source>
</reference>
<proteinExistence type="predicted"/>